<feature type="compositionally biased region" description="Basic and acidic residues" evidence="1">
    <location>
        <begin position="269"/>
        <end position="290"/>
    </location>
</feature>
<comment type="caution">
    <text evidence="2">The sequence shown here is derived from an EMBL/GenBank/DDBJ whole genome shotgun (WGS) entry which is preliminary data.</text>
</comment>
<name>A0ABV9WNI5_9ACTN</name>
<organism evidence="2 3">
    <name type="scientific">Dactylosporangium cerinum</name>
    <dbReference type="NCBI Taxonomy" id="1434730"/>
    <lineage>
        <taxon>Bacteria</taxon>
        <taxon>Bacillati</taxon>
        <taxon>Actinomycetota</taxon>
        <taxon>Actinomycetes</taxon>
        <taxon>Micromonosporales</taxon>
        <taxon>Micromonosporaceae</taxon>
        <taxon>Dactylosporangium</taxon>
    </lineage>
</organism>
<feature type="compositionally biased region" description="Low complexity" evidence="1">
    <location>
        <begin position="237"/>
        <end position="246"/>
    </location>
</feature>
<feature type="compositionally biased region" description="Pro residues" evidence="1">
    <location>
        <begin position="208"/>
        <end position="217"/>
    </location>
</feature>
<reference evidence="3" key="1">
    <citation type="journal article" date="2019" name="Int. J. Syst. Evol. Microbiol.">
        <title>The Global Catalogue of Microorganisms (GCM) 10K type strain sequencing project: providing services to taxonomists for standard genome sequencing and annotation.</title>
        <authorList>
            <consortium name="The Broad Institute Genomics Platform"/>
            <consortium name="The Broad Institute Genome Sequencing Center for Infectious Disease"/>
            <person name="Wu L."/>
            <person name="Ma J."/>
        </authorList>
    </citation>
    <scope>NUCLEOTIDE SEQUENCE [LARGE SCALE GENOMIC DNA]</scope>
    <source>
        <strain evidence="3">CGMCC 4.7152</strain>
    </source>
</reference>
<sequence length="370" mass="41165">MGIRPHKVALGPVVGLAVGAAMRGRPPAQVAAAAVVAFRTVSQLVFRDPQVSLLADRVPAERLPFVVPLEARTRYVGTGYFRALAEATGGVYQEAAPDVGIVPDLDQLAGPEFDPAAVHPLVREFYEHTTRFTLDIVPRWRTWVRPGYLLYRTLVARPPPHPLQDRASPDQTEQTVTAGRHTQRCSHPRPSPAGQREPDRGQHLPQPIADPRPPPSQPIDLFGERLRLAPRCRRRTAPTTRSASAGRRPEHPQTSGDTANAPETTAPHTPDKRPDRYGPDPRGPTRDQRPRPRRSQCRPDGQAAVRRHRALGQRFMVRHPSHSSRQSPEVTDEAIRPRTAAQLWEARSTANREHRDVSAAPTRFRTKSTE</sequence>
<feature type="compositionally biased region" description="Polar residues" evidence="1">
    <location>
        <begin position="252"/>
        <end position="267"/>
    </location>
</feature>
<dbReference type="RefSeq" id="WP_380129247.1">
    <property type="nucleotide sequence ID" value="NZ_JBHSIU010000131.1"/>
</dbReference>
<feature type="region of interest" description="Disordered" evidence="1">
    <location>
        <begin position="157"/>
        <end position="370"/>
    </location>
</feature>
<dbReference type="EMBL" id="JBHSIU010000131">
    <property type="protein sequence ID" value="MFC5008553.1"/>
    <property type="molecule type" value="Genomic_DNA"/>
</dbReference>
<dbReference type="Proteomes" id="UP001595912">
    <property type="component" value="Unassembled WGS sequence"/>
</dbReference>
<protein>
    <submittedName>
        <fullName evidence="2">Uncharacterized protein</fullName>
    </submittedName>
</protein>
<evidence type="ECO:0000313" key="2">
    <source>
        <dbReference type="EMBL" id="MFC5008553.1"/>
    </source>
</evidence>
<evidence type="ECO:0000256" key="1">
    <source>
        <dbReference type="SAM" id="MobiDB-lite"/>
    </source>
</evidence>
<accession>A0ABV9WNI5</accession>
<keyword evidence="3" id="KW-1185">Reference proteome</keyword>
<gene>
    <name evidence="2" type="ORF">ACFPIJ_63420</name>
</gene>
<feature type="compositionally biased region" description="Basic residues" evidence="1">
    <location>
        <begin position="305"/>
        <end position="322"/>
    </location>
</feature>
<evidence type="ECO:0000313" key="3">
    <source>
        <dbReference type="Proteomes" id="UP001595912"/>
    </source>
</evidence>
<proteinExistence type="predicted"/>